<keyword evidence="1" id="KW-0547">Nucleotide-binding</keyword>
<protein>
    <recommendedName>
        <fullName evidence="2">Protein kinase domain-containing protein</fullName>
    </recommendedName>
</protein>
<organism evidence="3 4">
    <name type="scientific">Capsicum baccatum</name>
    <name type="common">Peruvian pepper</name>
    <dbReference type="NCBI Taxonomy" id="33114"/>
    <lineage>
        <taxon>Eukaryota</taxon>
        <taxon>Viridiplantae</taxon>
        <taxon>Streptophyta</taxon>
        <taxon>Embryophyta</taxon>
        <taxon>Tracheophyta</taxon>
        <taxon>Spermatophyta</taxon>
        <taxon>Magnoliopsida</taxon>
        <taxon>eudicotyledons</taxon>
        <taxon>Gunneridae</taxon>
        <taxon>Pentapetalae</taxon>
        <taxon>asterids</taxon>
        <taxon>lamiids</taxon>
        <taxon>Solanales</taxon>
        <taxon>Solanaceae</taxon>
        <taxon>Solanoideae</taxon>
        <taxon>Capsiceae</taxon>
        <taxon>Capsicum</taxon>
    </lineage>
</organism>
<dbReference type="GO" id="GO:0004672">
    <property type="term" value="F:protein kinase activity"/>
    <property type="evidence" value="ECO:0007669"/>
    <property type="project" value="InterPro"/>
</dbReference>
<dbReference type="GO" id="GO:0005524">
    <property type="term" value="F:ATP binding"/>
    <property type="evidence" value="ECO:0007669"/>
    <property type="project" value="UniProtKB-UniRule"/>
</dbReference>
<dbReference type="Pfam" id="PF14223">
    <property type="entry name" value="Retrotran_gag_2"/>
    <property type="match status" value="1"/>
</dbReference>
<dbReference type="OrthoDB" id="25592at2759"/>
<dbReference type="Pfam" id="PF00069">
    <property type="entry name" value="Pkinase"/>
    <property type="match status" value="1"/>
</dbReference>
<keyword evidence="1" id="KW-0067">ATP-binding</keyword>
<reference evidence="3 4" key="1">
    <citation type="journal article" date="2017" name="Genome Biol.">
        <title>New reference genome sequences of hot pepper reveal the massive evolution of plant disease-resistance genes by retroduplication.</title>
        <authorList>
            <person name="Kim S."/>
            <person name="Park J."/>
            <person name="Yeom S.I."/>
            <person name="Kim Y.M."/>
            <person name="Seo E."/>
            <person name="Kim K.T."/>
            <person name="Kim M.S."/>
            <person name="Lee J.M."/>
            <person name="Cheong K."/>
            <person name="Shin H.S."/>
            <person name="Kim S.B."/>
            <person name="Han K."/>
            <person name="Lee J."/>
            <person name="Park M."/>
            <person name="Lee H.A."/>
            <person name="Lee H.Y."/>
            <person name="Lee Y."/>
            <person name="Oh S."/>
            <person name="Lee J.H."/>
            <person name="Choi E."/>
            <person name="Choi E."/>
            <person name="Lee S.E."/>
            <person name="Jeon J."/>
            <person name="Kim H."/>
            <person name="Choi G."/>
            <person name="Song H."/>
            <person name="Lee J."/>
            <person name="Lee S.C."/>
            <person name="Kwon J.K."/>
            <person name="Lee H.Y."/>
            <person name="Koo N."/>
            <person name="Hong Y."/>
            <person name="Kim R.W."/>
            <person name="Kang W.H."/>
            <person name="Huh J.H."/>
            <person name="Kang B.C."/>
            <person name="Yang T.J."/>
            <person name="Lee Y.H."/>
            <person name="Bennetzen J.L."/>
            <person name="Choi D."/>
        </authorList>
    </citation>
    <scope>NUCLEOTIDE SEQUENCE [LARGE SCALE GENOMIC DNA]</scope>
    <source>
        <strain evidence="4">cv. PBC81</strain>
    </source>
</reference>
<dbReference type="PANTHER" id="PTHR48011">
    <property type="entry name" value="CCR4-NOT TRANSCRIPTIONAL COMPLEX SUBUNIT CAF120-RELATED"/>
    <property type="match status" value="1"/>
</dbReference>
<dbReference type="PROSITE" id="PS50011">
    <property type="entry name" value="PROTEIN_KINASE_DOM"/>
    <property type="match status" value="1"/>
</dbReference>
<proteinExistence type="predicted"/>
<evidence type="ECO:0000313" key="3">
    <source>
        <dbReference type="EMBL" id="PHT58597.1"/>
    </source>
</evidence>
<dbReference type="PROSITE" id="PS00107">
    <property type="entry name" value="PROTEIN_KINASE_ATP"/>
    <property type="match status" value="1"/>
</dbReference>
<dbReference type="InterPro" id="IPR000719">
    <property type="entry name" value="Prot_kinase_dom"/>
</dbReference>
<dbReference type="Gene3D" id="1.10.510.10">
    <property type="entry name" value="Transferase(Phosphotransferase) domain 1"/>
    <property type="match status" value="1"/>
</dbReference>
<dbReference type="STRING" id="33114.A0A2G2XM81"/>
<dbReference type="GO" id="GO:0007165">
    <property type="term" value="P:signal transduction"/>
    <property type="evidence" value="ECO:0007669"/>
    <property type="project" value="TreeGrafter"/>
</dbReference>
<dbReference type="AlphaFoldDB" id="A0A2G2XM81"/>
<feature type="binding site" evidence="1">
    <location>
        <position position="37"/>
    </location>
    <ligand>
        <name>ATP</name>
        <dbReference type="ChEBI" id="CHEBI:30616"/>
    </ligand>
</feature>
<dbReference type="InterPro" id="IPR017441">
    <property type="entry name" value="Protein_kinase_ATP_BS"/>
</dbReference>
<evidence type="ECO:0000313" key="4">
    <source>
        <dbReference type="Proteomes" id="UP000224567"/>
    </source>
</evidence>
<dbReference type="SMART" id="SM00220">
    <property type="entry name" value="S_TKc"/>
    <property type="match status" value="1"/>
</dbReference>
<dbReference type="Proteomes" id="UP000224567">
    <property type="component" value="Unassembled WGS sequence"/>
</dbReference>
<name>A0A2G2XM81_CAPBA</name>
<evidence type="ECO:0000259" key="2">
    <source>
        <dbReference type="PROSITE" id="PS50011"/>
    </source>
</evidence>
<dbReference type="PANTHER" id="PTHR48011:SF32">
    <property type="entry name" value="MITOGEN-ACTIVATED PROTEIN KINASE KINASE KINASE NPK1-LIKE"/>
    <property type="match status" value="1"/>
</dbReference>
<evidence type="ECO:0000256" key="1">
    <source>
        <dbReference type="PROSITE-ProRule" id="PRU10141"/>
    </source>
</evidence>
<feature type="domain" description="Protein kinase" evidence="2">
    <location>
        <begin position="4"/>
        <end position="273"/>
    </location>
</feature>
<keyword evidence="4" id="KW-1185">Reference proteome</keyword>
<comment type="caution">
    <text evidence="3">The sequence shown here is derived from an EMBL/GenBank/DDBJ whole genome shotgun (WGS) entry which is preliminary data.</text>
</comment>
<dbReference type="InterPro" id="IPR011009">
    <property type="entry name" value="Kinase-like_dom_sf"/>
</dbReference>
<dbReference type="EMBL" id="MLFT02000001">
    <property type="protein sequence ID" value="PHT58597.1"/>
    <property type="molecule type" value="Genomic_DNA"/>
</dbReference>
<gene>
    <name evidence="3" type="ORF">CQW23_00960</name>
</gene>
<dbReference type="SUPFAM" id="SSF56112">
    <property type="entry name" value="Protein kinase-like (PK-like)"/>
    <property type="match status" value="1"/>
</dbReference>
<accession>A0A2G2XM81</accession>
<dbReference type="InterPro" id="IPR052751">
    <property type="entry name" value="Plant_MAPKKK"/>
</dbReference>
<reference evidence="4" key="2">
    <citation type="journal article" date="2017" name="J. Anim. Genet.">
        <title>Multiple reference genome sequences of hot pepper reveal the massive evolution of plant disease resistance genes by retroduplication.</title>
        <authorList>
            <person name="Kim S."/>
            <person name="Park J."/>
            <person name="Yeom S.-I."/>
            <person name="Kim Y.-M."/>
            <person name="Seo E."/>
            <person name="Kim K.-T."/>
            <person name="Kim M.-S."/>
            <person name="Lee J.M."/>
            <person name="Cheong K."/>
            <person name="Shin H.-S."/>
            <person name="Kim S.-B."/>
            <person name="Han K."/>
            <person name="Lee J."/>
            <person name="Park M."/>
            <person name="Lee H.-A."/>
            <person name="Lee H.-Y."/>
            <person name="Lee Y."/>
            <person name="Oh S."/>
            <person name="Lee J.H."/>
            <person name="Choi E."/>
            <person name="Choi E."/>
            <person name="Lee S.E."/>
            <person name="Jeon J."/>
            <person name="Kim H."/>
            <person name="Choi G."/>
            <person name="Song H."/>
            <person name="Lee J."/>
            <person name="Lee S.-C."/>
            <person name="Kwon J.-K."/>
            <person name="Lee H.-Y."/>
            <person name="Koo N."/>
            <person name="Hong Y."/>
            <person name="Kim R.W."/>
            <person name="Kang W.-H."/>
            <person name="Huh J.H."/>
            <person name="Kang B.-C."/>
            <person name="Yang T.-J."/>
            <person name="Lee Y.-H."/>
            <person name="Bennetzen J.L."/>
            <person name="Choi D."/>
        </authorList>
    </citation>
    <scope>NUCLEOTIDE SEQUENCE [LARGE SCALE GENOMIC DNA]</scope>
    <source>
        <strain evidence="4">cv. PBC81</strain>
    </source>
</reference>
<sequence>MDKWMKLFVLGAGSYGKVYYAVKFHSSSLFAEIAAIKCSDIRCSFSLELEAEVLTTLKDCPNVVQFSGVSVSMANGIPTYNLFLEYACGGSLHDLITNSKRRMIKMSELEVGFYAYQLLNGVQHVHKKGWIHCDIKPANILVFDNERDGMHQLKLADFGLSLEVGDGMAYVTGRSLSNRGTLLYAPPESLTCGFHSKAYDIWSIGCTVAEMMTGNRVWIDQGTKEYLEWQIMNKDPVIPNNVSAIARDFLSKCLINDPLGRWTSEQLLQHPFIQQALCISMPKTQRVTREFEMQRMKESETIKDYSDRLLLIANKVRILGTELNDNRIVQKILVTLPERYEATIASLENTKDLSRLSLAEL</sequence>